<dbReference type="GO" id="GO:0005634">
    <property type="term" value="C:nucleus"/>
    <property type="evidence" value="ECO:0007669"/>
    <property type="project" value="TreeGrafter"/>
</dbReference>
<dbReference type="InterPro" id="IPR026489">
    <property type="entry name" value="CXC_dom"/>
</dbReference>
<feature type="compositionally biased region" description="Basic and acidic residues" evidence="6">
    <location>
        <begin position="165"/>
        <end position="176"/>
    </location>
</feature>
<organism evidence="9 10">
    <name type="scientific">Thalassiosira oceanica</name>
    <name type="common">Marine diatom</name>
    <dbReference type="NCBI Taxonomy" id="159749"/>
    <lineage>
        <taxon>Eukaryota</taxon>
        <taxon>Sar</taxon>
        <taxon>Stramenopiles</taxon>
        <taxon>Ochrophyta</taxon>
        <taxon>Bacillariophyta</taxon>
        <taxon>Coscinodiscophyceae</taxon>
        <taxon>Thalassiosirophycidae</taxon>
        <taxon>Thalassiosirales</taxon>
        <taxon>Thalassiosiraceae</taxon>
        <taxon>Thalassiosira</taxon>
    </lineage>
</organism>
<evidence type="ECO:0000256" key="5">
    <source>
        <dbReference type="ARBA" id="ARBA00023163"/>
    </source>
</evidence>
<dbReference type="SMART" id="SM01114">
    <property type="entry name" value="CXC"/>
    <property type="match status" value="1"/>
</dbReference>
<dbReference type="SMART" id="SM00317">
    <property type="entry name" value="SET"/>
    <property type="match status" value="1"/>
</dbReference>
<feature type="compositionally biased region" description="Basic residues" evidence="6">
    <location>
        <begin position="123"/>
        <end position="137"/>
    </location>
</feature>
<protein>
    <submittedName>
        <fullName evidence="9">Uncharacterized protein</fullName>
    </submittedName>
</protein>
<feature type="domain" description="SET" evidence="7">
    <location>
        <begin position="735"/>
        <end position="853"/>
    </location>
</feature>
<dbReference type="EMBL" id="AGNL01009997">
    <property type="protein sequence ID" value="EJK69485.1"/>
    <property type="molecule type" value="Genomic_DNA"/>
</dbReference>
<evidence type="ECO:0000259" key="8">
    <source>
        <dbReference type="PROSITE" id="PS51633"/>
    </source>
</evidence>
<evidence type="ECO:0000256" key="6">
    <source>
        <dbReference type="SAM" id="MobiDB-lite"/>
    </source>
</evidence>
<dbReference type="Gene3D" id="2.170.270.10">
    <property type="entry name" value="SET domain"/>
    <property type="match status" value="1"/>
</dbReference>
<dbReference type="AlphaFoldDB" id="K0SVL3"/>
<evidence type="ECO:0000256" key="3">
    <source>
        <dbReference type="ARBA" id="ARBA00022691"/>
    </source>
</evidence>
<dbReference type="InterPro" id="IPR033467">
    <property type="entry name" value="Tesmin/TSO1-like_CXC"/>
</dbReference>
<evidence type="ECO:0000259" key="7">
    <source>
        <dbReference type="PROSITE" id="PS50280"/>
    </source>
</evidence>
<reference evidence="9 10" key="1">
    <citation type="journal article" date="2012" name="Genome Biol.">
        <title>Genome and low-iron response of an oceanic diatom adapted to chronic iron limitation.</title>
        <authorList>
            <person name="Lommer M."/>
            <person name="Specht M."/>
            <person name="Roy A.S."/>
            <person name="Kraemer L."/>
            <person name="Andreson R."/>
            <person name="Gutowska M.A."/>
            <person name="Wolf J."/>
            <person name="Bergner S.V."/>
            <person name="Schilhabel M.B."/>
            <person name="Klostermeier U.C."/>
            <person name="Beiko R.G."/>
            <person name="Rosenstiel P."/>
            <person name="Hippler M."/>
            <person name="Laroche J."/>
        </authorList>
    </citation>
    <scope>NUCLEOTIDE SEQUENCE [LARGE SCALE GENOMIC DNA]</scope>
    <source>
        <strain evidence="9 10">CCMP1005</strain>
    </source>
</reference>
<evidence type="ECO:0000256" key="4">
    <source>
        <dbReference type="ARBA" id="ARBA00023015"/>
    </source>
</evidence>
<keyword evidence="5" id="KW-0804">Transcription</keyword>
<sequence length="897" mass="99552">MSKDSPPSCCFVAPSFLPFDAPSNDFSSRTSQSRRFSRNVGNEVETLVREAYDAALKNQEEIQKAIALAALGVVNHSEARKNAATGSLDSMSGCSNQGTPRKRKRSLPTPTTPTSPMSSSVSPKRKRCYGRRAKQRSHLPEVRLGDGEAVVDPCWNNPLSSELAVERERGLSEELKSPMSGETTKPEPDSFETEQSIGPVNKCALVFSRLPSNDCPMDEGQNEGPKQTATRPANLSARSDQTFTFQLRHSAANQPRTTNNVHPLIIEGSAPPRPKSTSLIYLNSSLNVDDEPSLSHVPYFGEREVGDGRKEQIALAPDDLALFDTSERNHMSTYGPKFEEDENLEVILTVIRSLESANITGGIRKYMEFLRQVYCVLSELTGVPVDRIQNEHEKHIEGSSSGPRRILTGDVARNAQAALELDSSSSSSSDSDALIHSSQRIQQHQIQGKEFNLTVNSMKKGDETTSYEECLDSYRNLFCRRCFTYDCNVHGVNSTLADVAMQGELALLKEGEGHWDEDTDIDACIPCNPKPTLSSNVTMDDEEDGNKEDVTLTPTQQTLAERAFLIFRGNKTKIAKSLGAPPGLQAHIECIPAHANKLVTPTFLSSISKDKSQTHSSMKNYKQKWLRNIQATIIHSQFNPCTTIDPNDETSSCVQGGFFCTKHCTLGAKSKNFFRGCECKAGQCRTLQCPCFASKRECDADICRCCGCGTDPPGITASLSRQRCKNDNISMKRHAHLLVAESTVKGAGWGLFNKWPLKKGDFVHEYVGEIITQEEAERRGVIYDKLKISYLFNLNTDYVVDATRKGNKARFANHSETDFNIEPKMIQVNGDMRIGFFATKDVPAQSELFFNYLYNNKIDTDKFYMPDHSSHVDWHRKETQTAAAATGASRHNKGRKK</sequence>
<dbReference type="GO" id="GO:0046976">
    <property type="term" value="F:histone H3K27 methyltransferase activity"/>
    <property type="evidence" value="ECO:0007669"/>
    <property type="project" value="TreeGrafter"/>
</dbReference>
<evidence type="ECO:0000313" key="10">
    <source>
        <dbReference type="Proteomes" id="UP000266841"/>
    </source>
</evidence>
<dbReference type="PROSITE" id="PS51633">
    <property type="entry name" value="CXC"/>
    <property type="match status" value="1"/>
</dbReference>
<dbReference type="PANTHER" id="PTHR45747:SF4">
    <property type="entry name" value="HISTONE-LYSINE N-METHYLTRANSFERASE E(Z)"/>
    <property type="match status" value="1"/>
</dbReference>
<dbReference type="GO" id="GO:0032259">
    <property type="term" value="P:methylation"/>
    <property type="evidence" value="ECO:0007669"/>
    <property type="project" value="UniProtKB-KW"/>
</dbReference>
<keyword evidence="1" id="KW-0489">Methyltransferase</keyword>
<dbReference type="InterPro" id="IPR045318">
    <property type="entry name" value="EZH1/2-like"/>
</dbReference>
<proteinExistence type="predicted"/>
<feature type="domain" description="CXC" evidence="8">
    <location>
        <begin position="618"/>
        <end position="723"/>
    </location>
</feature>
<keyword evidence="3" id="KW-0949">S-adenosyl-L-methionine</keyword>
<dbReference type="PROSITE" id="PS50280">
    <property type="entry name" value="SET"/>
    <property type="match status" value="1"/>
</dbReference>
<keyword evidence="10" id="KW-1185">Reference proteome</keyword>
<gene>
    <name evidence="9" type="ORF">THAOC_09252</name>
</gene>
<feature type="region of interest" description="Disordered" evidence="6">
    <location>
        <begin position="83"/>
        <end position="140"/>
    </location>
</feature>
<feature type="region of interest" description="Disordered" evidence="6">
    <location>
        <begin position="213"/>
        <end position="238"/>
    </location>
</feature>
<feature type="compositionally biased region" description="Polar residues" evidence="6">
    <location>
        <begin position="84"/>
        <end position="98"/>
    </location>
</feature>
<dbReference type="eggNOG" id="KOG1079">
    <property type="taxonomic scope" value="Eukaryota"/>
</dbReference>
<dbReference type="InterPro" id="IPR001214">
    <property type="entry name" value="SET_dom"/>
</dbReference>
<evidence type="ECO:0000313" key="9">
    <source>
        <dbReference type="EMBL" id="EJK69485.1"/>
    </source>
</evidence>
<keyword evidence="4" id="KW-0805">Transcription regulation</keyword>
<dbReference type="Proteomes" id="UP000266841">
    <property type="component" value="Unassembled WGS sequence"/>
</dbReference>
<feature type="compositionally biased region" description="Low complexity" evidence="6">
    <location>
        <begin position="107"/>
        <end position="122"/>
    </location>
</feature>
<name>K0SVL3_THAOC</name>
<dbReference type="Pfam" id="PF00856">
    <property type="entry name" value="SET"/>
    <property type="match status" value="1"/>
</dbReference>
<keyword evidence="2" id="KW-0808">Transferase</keyword>
<evidence type="ECO:0000256" key="1">
    <source>
        <dbReference type="ARBA" id="ARBA00022603"/>
    </source>
</evidence>
<dbReference type="Pfam" id="PF21358">
    <property type="entry name" value="Ezh2_MCSS"/>
    <property type="match status" value="1"/>
</dbReference>
<dbReference type="InterPro" id="IPR046341">
    <property type="entry name" value="SET_dom_sf"/>
</dbReference>
<dbReference type="SUPFAM" id="SSF82199">
    <property type="entry name" value="SET domain"/>
    <property type="match status" value="1"/>
</dbReference>
<feature type="region of interest" description="Disordered" evidence="6">
    <location>
        <begin position="21"/>
        <end position="40"/>
    </location>
</feature>
<comment type="caution">
    <text evidence="9">The sequence shown here is derived from an EMBL/GenBank/DDBJ whole genome shotgun (WGS) entry which is preliminary data.</text>
</comment>
<dbReference type="OrthoDB" id="48120at2759"/>
<dbReference type="GO" id="GO:0003682">
    <property type="term" value="F:chromatin binding"/>
    <property type="evidence" value="ECO:0007669"/>
    <property type="project" value="TreeGrafter"/>
</dbReference>
<dbReference type="CDD" id="cd10519">
    <property type="entry name" value="SET_EZH"/>
    <property type="match status" value="1"/>
</dbReference>
<feature type="compositionally biased region" description="Polar residues" evidence="6">
    <location>
        <begin position="224"/>
        <end position="238"/>
    </location>
</feature>
<dbReference type="InterPro" id="IPR048358">
    <property type="entry name" value="EZH1/2_MCSS"/>
</dbReference>
<feature type="region of interest" description="Disordered" evidence="6">
    <location>
        <begin position="165"/>
        <end position="196"/>
    </location>
</feature>
<dbReference type="PANTHER" id="PTHR45747">
    <property type="entry name" value="HISTONE-LYSINE N-METHYLTRANSFERASE E(Z)"/>
    <property type="match status" value="1"/>
</dbReference>
<evidence type="ECO:0000256" key="2">
    <source>
        <dbReference type="ARBA" id="ARBA00022679"/>
    </source>
</evidence>
<dbReference type="GO" id="GO:0031507">
    <property type="term" value="P:heterochromatin formation"/>
    <property type="evidence" value="ECO:0007669"/>
    <property type="project" value="TreeGrafter"/>
</dbReference>
<accession>K0SVL3</accession>